<dbReference type="GO" id="GO:0047274">
    <property type="term" value="F:galactinol-sucrose galactosyltransferase activity"/>
    <property type="evidence" value="ECO:0007669"/>
    <property type="project" value="UniProtKB-EC"/>
</dbReference>
<dbReference type="SUPFAM" id="SSF51445">
    <property type="entry name" value="(Trans)glycosidases"/>
    <property type="match status" value="1"/>
</dbReference>
<comment type="similarity">
    <text evidence="1">Belongs to the glycosyl hydrolases 36 family.</text>
</comment>
<evidence type="ECO:0000256" key="2">
    <source>
        <dbReference type="ARBA" id="ARBA00012708"/>
    </source>
</evidence>
<evidence type="ECO:0000256" key="3">
    <source>
        <dbReference type="ARBA" id="ARBA00023277"/>
    </source>
</evidence>
<evidence type="ECO:0000256" key="1">
    <source>
        <dbReference type="ARBA" id="ARBA00007240"/>
    </source>
</evidence>
<comment type="catalytic activity">
    <reaction evidence="4">
        <text>alpha-D-galactosyl-(1-&gt;3)-1D-myo-inositol + sucrose = raffinose + myo-inositol</text>
        <dbReference type="Rhea" id="RHEA:20161"/>
        <dbReference type="ChEBI" id="CHEBI:16634"/>
        <dbReference type="ChEBI" id="CHEBI:17268"/>
        <dbReference type="ChEBI" id="CHEBI:17505"/>
        <dbReference type="ChEBI" id="CHEBI:17992"/>
        <dbReference type="EC" id="2.4.1.82"/>
    </reaction>
</comment>
<dbReference type="Proteomes" id="UP001151752">
    <property type="component" value="Chromosome 16"/>
</dbReference>
<keyword evidence="6" id="KW-1185">Reference proteome</keyword>
<proteinExistence type="inferred from homology"/>
<keyword evidence="5" id="KW-0808">Transferase</keyword>
<name>A0A9Q0X5G0_9ROSI</name>
<keyword evidence="5" id="KW-0328">Glycosyltransferase</keyword>
<reference evidence="5" key="1">
    <citation type="submission" date="2022-11" db="EMBL/GenBank/DDBJ databases">
        <authorList>
            <person name="Hyden B.L."/>
            <person name="Feng K."/>
            <person name="Yates T."/>
            <person name="Jawdy S."/>
            <person name="Smart L.B."/>
            <person name="Muchero W."/>
        </authorList>
    </citation>
    <scope>NUCLEOTIDE SEQUENCE</scope>
    <source>
        <tissue evidence="5">Shoot tip</tissue>
    </source>
</reference>
<dbReference type="PANTHER" id="PTHR31268:SF26">
    <property type="entry name" value="GALACTINOL--SUCROSE GALACTOSYLTRANSFERASE"/>
    <property type="match status" value="1"/>
</dbReference>
<protein>
    <recommendedName>
        <fullName evidence="2">galactinol--sucrose galactosyltransferase</fullName>
        <ecNumber evidence="2">2.4.1.82</ecNumber>
    </recommendedName>
</protein>
<dbReference type="InterPro" id="IPR017853">
    <property type="entry name" value="GH"/>
</dbReference>
<dbReference type="EMBL" id="JAPFFM010000001">
    <property type="protein sequence ID" value="KAJ6779194.1"/>
    <property type="molecule type" value="Genomic_DNA"/>
</dbReference>
<sequence>MNMTSMALLTRPQKPNSCFSSSSTFLPHCNIQSLRFLPHRSLLRPNKNNCYKWKHSMFISTKPLLKNGTLTLNGHEAITGVPDNVFLTPLTDSSAFLGATSSQSSSRHVFKLGVIQDVRLLSLFRFKVWWMIPRVGNSGNGEFRGSLQGNSSNELELCLESGDPAVVTSEAIRAVFVNYGKHPFDLMKESMKILEEQTGTFSVRETKQMPGILDVFGWCTWDAFYHEVNPQGIKDGLRSLSEGGTPAKFLIIDDGWQDTTNEFQKEGEPFIDGSQFGGRLVSVEENNKFRRTSKESQDDAPNDLKHFVADIKRNFGLKYVYVWHALLGYWGGLVPNARDTKKYNPKLTYPQQSPGNLANMRDLAMDCMEKYGVGAIDPDRISQFYDDLHSYLVSQDVDGVKVDVQNILETIATDLGGRVSLTRHFQEALEKSIASNFQENSIICCMGLSTDSIYHSKRSAITRASDDYYPQNPATQTLHIAAVAFNSIYLGEVVVPDWDMFYSLHDAAEFHAIARAVGGCPVYVSDKPGHHDHKILKRLVLPDGSVLRAKYPGRPSRDCLFTDPVMDGKSLLKIWNLNKCTGVIVMVQRYLDRFLLLMLSILKRSLGNCGPEIVQSIPFNKGSLSRIPKGEQFGVGLKTLECDVFTVSPIKAYYQKIEFAPIGLMNMYNSGGAIESVQQSGDSTGYNRRILIKGRGAGSFGGYSSVKPKGCSINGKEEEEVKYREEDKLVTVTIDVSDNSGWDVDIWY</sequence>
<dbReference type="Gene3D" id="3.20.20.70">
    <property type="entry name" value="Aldolase class I"/>
    <property type="match status" value="1"/>
</dbReference>
<dbReference type="AlphaFoldDB" id="A0A9Q0X5G0"/>
<evidence type="ECO:0000313" key="5">
    <source>
        <dbReference type="EMBL" id="KAJ6779194.1"/>
    </source>
</evidence>
<dbReference type="InterPro" id="IPR008811">
    <property type="entry name" value="Glycosyl_hydrolases_36"/>
</dbReference>
<organism evidence="5 6">
    <name type="scientific">Salix koriyanagi</name>
    <dbReference type="NCBI Taxonomy" id="2511006"/>
    <lineage>
        <taxon>Eukaryota</taxon>
        <taxon>Viridiplantae</taxon>
        <taxon>Streptophyta</taxon>
        <taxon>Embryophyta</taxon>
        <taxon>Tracheophyta</taxon>
        <taxon>Spermatophyta</taxon>
        <taxon>Magnoliopsida</taxon>
        <taxon>eudicotyledons</taxon>
        <taxon>Gunneridae</taxon>
        <taxon>Pentapetalae</taxon>
        <taxon>rosids</taxon>
        <taxon>fabids</taxon>
        <taxon>Malpighiales</taxon>
        <taxon>Salicaceae</taxon>
        <taxon>Saliceae</taxon>
        <taxon>Salix</taxon>
    </lineage>
</organism>
<dbReference type="FunFam" id="3.20.20.70:FF:000504">
    <property type="entry name" value="Uncharacterized protein"/>
    <property type="match status" value="1"/>
</dbReference>
<dbReference type="InterPro" id="IPR013785">
    <property type="entry name" value="Aldolase_TIM"/>
</dbReference>
<dbReference type="EC" id="2.4.1.82" evidence="2"/>
<comment type="caution">
    <text evidence="5">The sequence shown here is derived from an EMBL/GenBank/DDBJ whole genome shotgun (WGS) entry which is preliminary data.</text>
</comment>
<gene>
    <name evidence="5" type="ORF">OIU74_002885</name>
</gene>
<reference evidence="5" key="2">
    <citation type="journal article" date="2023" name="Int. J. Mol. Sci.">
        <title>De Novo Assembly and Annotation of 11 Diverse Shrub Willow (Salix) Genomes Reveals Novel Gene Organization in Sex-Linked Regions.</title>
        <authorList>
            <person name="Hyden B."/>
            <person name="Feng K."/>
            <person name="Yates T.B."/>
            <person name="Jawdy S."/>
            <person name="Cereghino C."/>
            <person name="Smart L.B."/>
            <person name="Muchero W."/>
        </authorList>
    </citation>
    <scope>NUCLEOTIDE SEQUENCE</scope>
    <source>
        <tissue evidence="5">Shoot tip</tissue>
    </source>
</reference>
<evidence type="ECO:0000256" key="4">
    <source>
        <dbReference type="ARBA" id="ARBA00049426"/>
    </source>
</evidence>
<dbReference type="Pfam" id="PF05691">
    <property type="entry name" value="Raffinose_syn"/>
    <property type="match status" value="3"/>
</dbReference>
<dbReference type="PANTHER" id="PTHR31268">
    <property type="match status" value="1"/>
</dbReference>
<accession>A0A9Q0X5G0</accession>
<evidence type="ECO:0000313" key="6">
    <source>
        <dbReference type="Proteomes" id="UP001151752"/>
    </source>
</evidence>
<keyword evidence="3" id="KW-0119">Carbohydrate metabolism</keyword>